<organism evidence="6 7">
    <name type="scientific">Vibrio chagasii</name>
    <dbReference type="NCBI Taxonomy" id="170679"/>
    <lineage>
        <taxon>Bacteria</taxon>
        <taxon>Pseudomonadati</taxon>
        <taxon>Pseudomonadota</taxon>
        <taxon>Gammaproteobacteria</taxon>
        <taxon>Vibrionales</taxon>
        <taxon>Vibrionaceae</taxon>
        <taxon>Vibrio</taxon>
    </lineage>
</organism>
<name>A0A2S7VD64_9VIBR</name>
<evidence type="ECO:0000256" key="4">
    <source>
        <dbReference type="ARBA" id="ARBA00023163"/>
    </source>
</evidence>
<dbReference type="Proteomes" id="UP000238707">
    <property type="component" value="Unassembled WGS sequence"/>
</dbReference>
<dbReference type="Pfam" id="PF03466">
    <property type="entry name" value="LysR_substrate"/>
    <property type="match status" value="1"/>
</dbReference>
<reference evidence="6 7" key="1">
    <citation type="submission" date="2016-12" db="EMBL/GenBank/DDBJ databases">
        <title>Diversity of luminous bacteria.</title>
        <authorList>
            <person name="Yoshizawa S."/>
            <person name="Kogure K."/>
        </authorList>
    </citation>
    <scope>NUCLEOTIDE SEQUENCE [LARGE SCALE GENOMIC DNA]</scope>
    <source>
        <strain evidence="6 7">LC2-408</strain>
    </source>
</reference>
<dbReference type="EMBL" id="MSCI01000002">
    <property type="protein sequence ID" value="PQJ60127.1"/>
    <property type="molecule type" value="Genomic_DNA"/>
</dbReference>
<dbReference type="InterPro" id="IPR036388">
    <property type="entry name" value="WH-like_DNA-bd_sf"/>
</dbReference>
<proteinExistence type="inferred from homology"/>
<protein>
    <submittedName>
        <fullName evidence="6">LysR family transcriptional regulator</fullName>
    </submittedName>
</protein>
<evidence type="ECO:0000259" key="5">
    <source>
        <dbReference type="PROSITE" id="PS50931"/>
    </source>
</evidence>
<dbReference type="InterPro" id="IPR036390">
    <property type="entry name" value="WH_DNA-bd_sf"/>
</dbReference>
<dbReference type="Pfam" id="PF00126">
    <property type="entry name" value="HTH_1"/>
    <property type="match status" value="1"/>
</dbReference>
<dbReference type="SUPFAM" id="SSF53850">
    <property type="entry name" value="Periplasmic binding protein-like II"/>
    <property type="match status" value="1"/>
</dbReference>
<dbReference type="PANTHER" id="PTHR30579">
    <property type="entry name" value="TRANSCRIPTIONAL REGULATOR"/>
    <property type="match status" value="1"/>
</dbReference>
<feature type="domain" description="HTH lysR-type" evidence="5">
    <location>
        <begin position="6"/>
        <end position="63"/>
    </location>
</feature>
<evidence type="ECO:0000313" key="7">
    <source>
        <dbReference type="Proteomes" id="UP000238707"/>
    </source>
</evidence>
<dbReference type="PANTHER" id="PTHR30579:SF7">
    <property type="entry name" value="HTH-TYPE TRANSCRIPTIONAL REGULATOR LRHA-RELATED"/>
    <property type="match status" value="1"/>
</dbReference>
<comment type="caution">
    <text evidence="6">The sequence shown here is derived from an EMBL/GenBank/DDBJ whole genome shotgun (WGS) entry which is preliminary data.</text>
</comment>
<accession>A0A2S7VD64</accession>
<dbReference type="Gene3D" id="1.10.10.10">
    <property type="entry name" value="Winged helix-like DNA-binding domain superfamily/Winged helix DNA-binding domain"/>
    <property type="match status" value="1"/>
</dbReference>
<keyword evidence="3" id="KW-0238">DNA-binding</keyword>
<dbReference type="SUPFAM" id="SSF46785">
    <property type="entry name" value="Winged helix' DNA-binding domain"/>
    <property type="match status" value="1"/>
</dbReference>
<keyword evidence="7" id="KW-1185">Reference proteome</keyword>
<dbReference type="Gene3D" id="3.40.190.10">
    <property type="entry name" value="Periplasmic binding protein-like II"/>
    <property type="match status" value="2"/>
</dbReference>
<evidence type="ECO:0000256" key="2">
    <source>
        <dbReference type="ARBA" id="ARBA00023015"/>
    </source>
</evidence>
<dbReference type="InterPro" id="IPR000847">
    <property type="entry name" value="LysR_HTH_N"/>
</dbReference>
<evidence type="ECO:0000256" key="1">
    <source>
        <dbReference type="ARBA" id="ARBA00009437"/>
    </source>
</evidence>
<dbReference type="RefSeq" id="WP_004741322.1">
    <property type="nucleotide sequence ID" value="NZ_MSCI01000002.1"/>
</dbReference>
<dbReference type="AlphaFoldDB" id="A0A2S7VD64"/>
<dbReference type="InterPro" id="IPR005119">
    <property type="entry name" value="LysR_subst-bd"/>
</dbReference>
<evidence type="ECO:0000313" key="6">
    <source>
        <dbReference type="EMBL" id="PQJ60127.1"/>
    </source>
</evidence>
<dbReference type="GO" id="GO:0003677">
    <property type="term" value="F:DNA binding"/>
    <property type="evidence" value="ECO:0007669"/>
    <property type="project" value="UniProtKB-KW"/>
</dbReference>
<keyword evidence="4" id="KW-0804">Transcription</keyword>
<evidence type="ECO:0000256" key="3">
    <source>
        <dbReference type="ARBA" id="ARBA00023125"/>
    </source>
</evidence>
<comment type="similarity">
    <text evidence="1">Belongs to the LysR transcriptional regulatory family.</text>
</comment>
<sequence length="291" mass="32419">MKDTVLDLQALKTFVLGIEYKSFALAAKHQHKSTSAVSAHLKKLEMQTDSTLVKKEGRYLLPTEQGEYLLSYAKRMLALNDEVLETLRCVDLQGTVNVGLQEDFAEEILTECLGRFSRINEQIQMNTMIERYAGLISAIEDGSLDISVTWQGVKRTPYSDTIAHTPVRWVSSSDFPLGHFLEKNIPLPLVVVEPNCLFKQKAIEALDAERIKWKVVYQSQSLGGVWPAVHAGIGITVRTSMGCPAPLEIIKKGLPELGNIGVQIHRSQAATDNVKEKLIDLITRVIKANYS</sequence>
<dbReference type="PROSITE" id="PS50931">
    <property type="entry name" value="HTH_LYSR"/>
    <property type="match status" value="1"/>
</dbReference>
<gene>
    <name evidence="6" type="ORF">BTO10_12130</name>
</gene>
<dbReference type="GO" id="GO:0003700">
    <property type="term" value="F:DNA-binding transcription factor activity"/>
    <property type="evidence" value="ECO:0007669"/>
    <property type="project" value="InterPro"/>
</dbReference>
<dbReference type="InterPro" id="IPR050176">
    <property type="entry name" value="LTTR"/>
</dbReference>
<keyword evidence="2" id="KW-0805">Transcription regulation</keyword>